<dbReference type="Proteomes" id="UP001485226">
    <property type="component" value="Unassembled WGS sequence"/>
</dbReference>
<keyword evidence="1" id="KW-0812">Transmembrane</keyword>
<feature type="transmembrane region" description="Helical" evidence="1">
    <location>
        <begin position="72"/>
        <end position="94"/>
    </location>
</feature>
<accession>A0ABU9IQ55</accession>
<reference evidence="2 3" key="1">
    <citation type="submission" date="2024-04" db="EMBL/GenBank/DDBJ databases">
        <title>Flavobacterium sp. DGU38 16S ribosomal RNA gene Genome sequencing and assembly.</title>
        <authorList>
            <person name="Park S."/>
        </authorList>
    </citation>
    <scope>NUCLEOTIDE SEQUENCE [LARGE SCALE GENOMIC DNA]</scope>
    <source>
        <strain evidence="2 3">DGU38</strain>
    </source>
</reference>
<proteinExistence type="predicted"/>
<feature type="transmembrane region" description="Helical" evidence="1">
    <location>
        <begin position="20"/>
        <end position="43"/>
    </location>
</feature>
<comment type="caution">
    <text evidence="2">The sequence shown here is derived from an EMBL/GenBank/DDBJ whole genome shotgun (WGS) entry which is preliminary data.</text>
</comment>
<organism evidence="2 3">
    <name type="scientific">Flavobacterium calami</name>
    <dbReference type="NCBI Taxonomy" id="3139144"/>
    <lineage>
        <taxon>Bacteria</taxon>
        <taxon>Pseudomonadati</taxon>
        <taxon>Bacteroidota</taxon>
        <taxon>Flavobacteriia</taxon>
        <taxon>Flavobacteriales</taxon>
        <taxon>Flavobacteriaceae</taxon>
        <taxon>Flavobacterium</taxon>
    </lineage>
</organism>
<feature type="transmembrane region" description="Helical" evidence="1">
    <location>
        <begin position="204"/>
        <end position="223"/>
    </location>
</feature>
<keyword evidence="3" id="KW-1185">Reference proteome</keyword>
<evidence type="ECO:0000313" key="3">
    <source>
        <dbReference type="Proteomes" id="UP001485226"/>
    </source>
</evidence>
<dbReference type="EMBL" id="JBBYHS010000012">
    <property type="protein sequence ID" value="MEL1254579.1"/>
    <property type="molecule type" value="Genomic_DNA"/>
</dbReference>
<dbReference type="RefSeq" id="WP_341693031.1">
    <property type="nucleotide sequence ID" value="NZ_JBBYHS010000012.1"/>
</dbReference>
<sequence length="224" mass="25118">MTDNFKYATKLFGSATFSFLKINILGQLLVFALSLTTLLIFLFQSANGSGAPGGLAIIPITIILFFERPIGFTLIALSIFANPFILLSFGNKYIISKTIHKLLSDKGETLLFPIIEKVLGKIKTNQPELLKKGTDTTKLKLKLIQEISDSKDNNKWLKKIIIYGLKKANLDDVDFSDEKLSFTDIVKNKTISGLKEISEPSRNFYWIILGIQILLLILISTRMI</sequence>
<name>A0ABU9IQ55_9FLAO</name>
<keyword evidence="1" id="KW-0472">Membrane</keyword>
<evidence type="ECO:0000313" key="2">
    <source>
        <dbReference type="EMBL" id="MEL1254579.1"/>
    </source>
</evidence>
<protein>
    <submittedName>
        <fullName evidence="2">Uncharacterized protein</fullName>
    </submittedName>
</protein>
<evidence type="ECO:0000256" key="1">
    <source>
        <dbReference type="SAM" id="Phobius"/>
    </source>
</evidence>
<feature type="transmembrane region" description="Helical" evidence="1">
    <location>
        <begin position="50"/>
        <end position="66"/>
    </location>
</feature>
<keyword evidence="1" id="KW-1133">Transmembrane helix</keyword>
<gene>
    <name evidence="2" type="ORF">AAEO57_12385</name>
</gene>